<feature type="domain" description="Pre-mRNA-splicing factor Syf1/CRNKL1-like C-terminal HAT-repeats" evidence="12">
    <location>
        <begin position="395"/>
        <end position="755"/>
    </location>
</feature>
<evidence type="ECO:0000256" key="3">
    <source>
        <dbReference type="ARBA" id="ARBA00022664"/>
    </source>
</evidence>
<comment type="subcellular location">
    <subcellularLocation>
        <location evidence="1">Nucleus</location>
    </subcellularLocation>
</comment>
<dbReference type="GO" id="GO:0000349">
    <property type="term" value="P:generation of catalytic spliceosome for first transesterification step"/>
    <property type="evidence" value="ECO:0007669"/>
    <property type="project" value="TreeGrafter"/>
</dbReference>
<evidence type="ECO:0000256" key="9">
    <source>
        <dbReference type="ARBA" id="ARBA00039472"/>
    </source>
</evidence>
<dbReference type="InterPro" id="IPR045075">
    <property type="entry name" value="Syf1-like"/>
</dbReference>
<dbReference type="PANTHER" id="PTHR11246:SF5">
    <property type="entry name" value="PRE-MRNA-SPLICING FACTOR SYF1"/>
    <property type="match status" value="1"/>
</dbReference>
<dbReference type="Gene3D" id="1.25.40.430">
    <property type="match status" value="1"/>
</dbReference>
<evidence type="ECO:0000256" key="10">
    <source>
        <dbReference type="ARBA" id="ARBA00067212"/>
    </source>
</evidence>
<evidence type="ECO:0000313" key="14">
    <source>
        <dbReference type="EMBL" id="KAJ1953857.1"/>
    </source>
</evidence>
<dbReference type="Pfam" id="PF23231">
    <property type="entry name" value="HAT_Syf1_CNRKL1_C"/>
    <property type="match status" value="1"/>
</dbReference>
<keyword evidence="15" id="KW-1185">Reference proteome</keyword>
<evidence type="ECO:0000256" key="2">
    <source>
        <dbReference type="ARBA" id="ARBA00008644"/>
    </source>
</evidence>
<protein>
    <recommendedName>
        <fullName evidence="9">Pre-mRNA-splicing factor SYF1</fullName>
    </recommendedName>
    <alternativeName>
        <fullName evidence="10">Pre-mRNA-splicing factor syf1</fullName>
    </alternativeName>
</protein>
<dbReference type="InterPro" id="IPR003107">
    <property type="entry name" value="HAT"/>
</dbReference>
<evidence type="ECO:0000256" key="8">
    <source>
        <dbReference type="ARBA" id="ARBA00037272"/>
    </source>
</evidence>
<dbReference type="InterPro" id="IPR011990">
    <property type="entry name" value="TPR-like_helical_dom_sf"/>
</dbReference>
<feature type="domain" description="Pre-mRNA-splicing factor SYF1 central HAT repeats" evidence="11">
    <location>
        <begin position="185"/>
        <end position="393"/>
    </location>
</feature>
<dbReference type="GO" id="GO:0071014">
    <property type="term" value="C:post-mRNA release spliceosomal complex"/>
    <property type="evidence" value="ECO:0007669"/>
    <property type="project" value="TreeGrafter"/>
</dbReference>
<dbReference type="OrthoDB" id="10067343at2759"/>
<comment type="function">
    <text evidence="8">Involved in pre-mRNA splicing and cell cycle progression.</text>
</comment>
<comment type="similarity">
    <text evidence="2">Belongs to the crooked-neck family.</text>
</comment>
<keyword evidence="6" id="KW-0508">mRNA splicing</keyword>
<proteinExistence type="inferred from homology"/>
<dbReference type="InterPro" id="IPR055433">
    <property type="entry name" value="HAT_Syf1-like_N"/>
</dbReference>
<evidence type="ECO:0000256" key="4">
    <source>
        <dbReference type="ARBA" id="ARBA00022728"/>
    </source>
</evidence>
<dbReference type="Pfam" id="PF23220">
    <property type="entry name" value="HAT_Syf1_M"/>
    <property type="match status" value="1"/>
</dbReference>
<dbReference type="Gene3D" id="1.25.40.10">
    <property type="entry name" value="Tetratricopeptide repeat domain"/>
    <property type="match status" value="4"/>
</dbReference>
<evidence type="ECO:0000256" key="6">
    <source>
        <dbReference type="ARBA" id="ARBA00023187"/>
    </source>
</evidence>
<dbReference type="InterPro" id="IPR055430">
    <property type="entry name" value="HAT_Syf1_CNRKL1_C"/>
</dbReference>
<dbReference type="SUPFAM" id="SSF48452">
    <property type="entry name" value="TPR-like"/>
    <property type="match status" value="6"/>
</dbReference>
<dbReference type="SMART" id="SM00386">
    <property type="entry name" value="HAT"/>
    <property type="match status" value="12"/>
</dbReference>
<dbReference type="EMBL" id="JANBPY010002742">
    <property type="protein sequence ID" value="KAJ1953857.1"/>
    <property type="molecule type" value="Genomic_DNA"/>
</dbReference>
<gene>
    <name evidence="14" type="primary">SYF1</name>
    <name evidence="14" type="ORF">IWQ62_005897</name>
</gene>
<dbReference type="FunFam" id="1.25.40.10:FF:000023">
    <property type="entry name" value="Pre-mRNA-splicing factor SYF1"/>
    <property type="match status" value="1"/>
</dbReference>
<evidence type="ECO:0000259" key="13">
    <source>
        <dbReference type="Pfam" id="PF23233"/>
    </source>
</evidence>
<evidence type="ECO:0000256" key="1">
    <source>
        <dbReference type="ARBA" id="ARBA00004123"/>
    </source>
</evidence>
<dbReference type="GO" id="GO:0000974">
    <property type="term" value="C:Prp19 complex"/>
    <property type="evidence" value="ECO:0007669"/>
    <property type="project" value="TreeGrafter"/>
</dbReference>
<keyword evidence="3" id="KW-0507">mRNA processing</keyword>
<evidence type="ECO:0000313" key="15">
    <source>
        <dbReference type="Proteomes" id="UP001150925"/>
    </source>
</evidence>
<name>A0A9W8AHT5_9FUNG</name>
<keyword evidence="7" id="KW-0539">Nucleus</keyword>
<keyword evidence="5" id="KW-0677">Repeat</keyword>
<keyword evidence="4" id="KW-0747">Spliceosome</keyword>
<dbReference type="FunFam" id="1.25.40.10:FF:000137">
    <property type="entry name" value="Pre-mRNA-splicing factor syf1"/>
    <property type="match status" value="1"/>
</dbReference>
<dbReference type="InterPro" id="IPR056350">
    <property type="entry name" value="HAT_Syf1_central"/>
</dbReference>
<comment type="caution">
    <text evidence="14">The sequence shown here is derived from an EMBL/GenBank/DDBJ whole genome shotgun (WGS) entry which is preliminary data.</text>
</comment>
<dbReference type="GO" id="GO:0071007">
    <property type="term" value="C:U2-type catalytic step 2 spliceosome"/>
    <property type="evidence" value="ECO:0007669"/>
    <property type="project" value="TreeGrafter"/>
</dbReference>
<accession>A0A9W8AHT5</accession>
<dbReference type="Proteomes" id="UP001150925">
    <property type="component" value="Unassembled WGS sequence"/>
</dbReference>
<evidence type="ECO:0000259" key="12">
    <source>
        <dbReference type="Pfam" id="PF23231"/>
    </source>
</evidence>
<dbReference type="PANTHER" id="PTHR11246">
    <property type="entry name" value="PRE-MRNA SPLICING FACTOR"/>
    <property type="match status" value="1"/>
</dbReference>
<dbReference type="Pfam" id="PF23233">
    <property type="entry name" value="HAT_Syf1_CNRKL1_N"/>
    <property type="match status" value="1"/>
</dbReference>
<feature type="non-terminal residue" evidence="14">
    <location>
        <position position="757"/>
    </location>
</feature>
<reference evidence="14" key="1">
    <citation type="submission" date="2022-07" db="EMBL/GenBank/DDBJ databases">
        <title>Phylogenomic reconstructions and comparative analyses of Kickxellomycotina fungi.</title>
        <authorList>
            <person name="Reynolds N.K."/>
            <person name="Stajich J.E."/>
            <person name="Barry K."/>
            <person name="Grigoriev I.V."/>
            <person name="Crous P."/>
            <person name="Smith M.E."/>
        </authorList>
    </citation>
    <scope>NUCLEOTIDE SEQUENCE</scope>
    <source>
        <strain evidence="14">RSA 1196</strain>
    </source>
</reference>
<evidence type="ECO:0000256" key="5">
    <source>
        <dbReference type="ARBA" id="ARBA00022737"/>
    </source>
</evidence>
<evidence type="ECO:0000256" key="7">
    <source>
        <dbReference type="ARBA" id="ARBA00023242"/>
    </source>
</evidence>
<organism evidence="14 15">
    <name type="scientific">Dispira parvispora</name>
    <dbReference type="NCBI Taxonomy" id="1520584"/>
    <lineage>
        <taxon>Eukaryota</taxon>
        <taxon>Fungi</taxon>
        <taxon>Fungi incertae sedis</taxon>
        <taxon>Zoopagomycota</taxon>
        <taxon>Kickxellomycotina</taxon>
        <taxon>Dimargaritomycetes</taxon>
        <taxon>Dimargaritales</taxon>
        <taxon>Dimargaritaceae</taxon>
        <taxon>Dispira</taxon>
    </lineage>
</organism>
<feature type="domain" description="Pre-mRNA-splicing factor Syf1-like N-terminal HAT-repeats" evidence="13">
    <location>
        <begin position="23"/>
        <end position="182"/>
    </location>
</feature>
<dbReference type="AlphaFoldDB" id="A0A9W8AHT5"/>
<evidence type="ECO:0000259" key="11">
    <source>
        <dbReference type="Pfam" id="PF23220"/>
    </source>
</evidence>
<sequence length="757" mass="88798">MTFAATDTLDEVLNFTKVHIPDDDLPFEQDIADHPTDLKCWLRYVDRKAEAPPAHLVFLYERAVQSLPGSYKLWKRYLDLRTGLLKGRNPVVYAEHYKRVNMCFERALILLHKMPRMWLDYGEFLLKQPCVTQTRRTLDRALRALPITQHDRIWPLYLSLARRTGGETALKVYRRFLKLDPNGAEEYVDLLLELERYDEAATMLVNIIEDERFVSRRGQTRFQLWMQLCNLLSQHPQTIRTVRADAILKSGISRYPDQAGRLWNALAQYWILLRQFEKARDVYEEALRQVMTVRDFTQVFDAYAEFQETLVNAQLQQASQREVNNHKDPQADLTLDLALLRFEDLMDRRPFLVNDVLLRQNPHNVMEWEKRVALWEGHPDKIMQTYADAVRTVHPKKATGQLHHLWIHYANFYETNDQLDMARQTFDKAVMVDFRSVNDLVEVWCAYAEMELRHQHYDQALGILGRATSSPPRPHQISFHNDSLPVRARVFKSLKLWSFYVDLQESIGTVDSTRAAYDRILELKIATPQTIVNYAQFLQEHKYFEDSFKVYERGIDLFGYPVAFELWNIYLVRFLDRYGGSKLERARDLFEQALAKCPPDYAKALYLLYGKLEEEHGSARQAIRIYERGSQAVNDKDRMEMLQFYIARTGELFGIVATREIYERALQTLPDGFAKVIGLQYAQVELQLGEIDRARALFGYTAQFCNPHSSPQFWQAWHEFEVKHGNESTFKDMLRVKRSVQTKFNTDVNFIAAQVAT</sequence>